<reference evidence="6" key="1">
    <citation type="submission" date="2019-09" db="EMBL/GenBank/DDBJ databases">
        <title>Draft genome information of white flower Hibiscus syriacus.</title>
        <authorList>
            <person name="Kim Y.-M."/>
        </authorList>
    </citation>
    <scope>NUCLEOTIDE SEQUENCE [LARGE SCALE GENOMIC DNA]</scope>
    <source>
        <strain evidence="6">YM2019G1</strain>
    </source>
</reference>
<dbReference type="InterPro" id="IPR057985">
    <property type="entry name" value="TPR_PSMD3_N"/>
</dbReference>
<comment type="caution">
    <text evidence="6">The sequence shown here is derived from an EMBL/GenBank/DDBJ whole genome shotgun (WGS) entry which is preliminary data.</text>
</comment>
<dbReference type="AlphaFoldDB" id="A0A6A3BEJ2"/>
<evidence type="ECO:0000259" key="5">
    <source>
        <dbReference type="Pfam" id="PF25573"/>
    </source>
</evidence>
<feature type="domain" description="Ubiquitin-like protease family profile" evidence="4">
    <location>
        <begin position="248"/>
        <end position="339"/>
    </location>
</feature>
<dbReference type="Proteomes" id="UP000436088">
    <property type="component" value="Unassembled WGS sequence"/>
</dbReference>
<dbReference type="PANTHER" id="PTHR10758">
    <property type="entry name" value="26S PROTEASOME NON-ATPASE REGULATORY SUBUNIT 3/COP9 SIGNALOSOME COMPLEX SUBUNIT 3"/>
    <property type="match status" value="1"/>
</dbReference>
<sequence length="401" mass="46074">MTQDVEMKEQQLLTISLLHLLHPLCTEIASLIEIDAYDCEARRILRAIRLTMALRRKLKPSMLSSFLTFTLSLGSEALTRLSSYLPKENEHEMEVDTATSVAQPPTKLSLLELEIYCYLLFLIFLIDQQKYDEAKACSYANIAWLKNLNRRTLDILAARLCFYYSLCYELTGTLAEIRRTIQLEYADAKECLLQASRKAHVTALGFRVQCNKWAIIVRLLLGEIPERIVFMQKGMEKALRPYFELTIRHWVLAVIDIKATSCYYLDSLGPTNANQQLKQIIDVAMILYTAQSGSNKRVSLNWINVLCPRQSGGTKCGYYVCKFMKEIVENGLEVLVNKNSIRHKREKVTWQKIIWLPLHVPKLSIVSWMPILERLPTKDRLAQMLVVFGTKLCRIASCLVG</sequence>
<name>A0A6A3BEJ2_HIBSY</name>
<keyword evidence="7" id="KW-1185">Reference proteome</keyword>
<dbReference type="InterPro" id="IPR050756">
    <property type="entry name" value="CSN3"/>
</dbReference>
<feature type="domain" description="26S proteasome non-ATPase regulatory subunit 3 N-terminal TPR repeats" evidence="5">
    <location>
        <begin position="39"/>
        <end position="179"/>
    </location>
</feature>
<evidence type="ECO:0000259" key="4">
    <source>
        <dbReference type="Pfam" id="PF02902"/>
    </source>
</evidence>
<evidence type="ECO:0000313" key="6">
    <source>
        <dbReference type="EMBL" id="KAE8713472.1"/>
    </source>
</evidence>
<evidence type="ECO:0000256" key="3">
    <source>
        <dbReference type="ARBA" id="ARBA00022801"/>
    </source>
</evidence>
<comment type="similarity">
    <text evidence="1">Belongs to the peptidase C48 family.</text>
</comment>
<proteinExistence type="inferred from homology"/>
<organism evidence="6 7">
    <name type="scientific">Hibiscus syriacus</name>
    <name type="common">Rose of Sharon</name>
    <dbReference type="NCBI Taxonomy" id="106335"/>
    <lineage>
        <taxon>Eukaryota</taxon>
        <taxon>Viridiplantae</taxon>
        <taxon>Streptophyta</taxon>
        <taxon>Embryophyta</taxon>
        <taxon>Tracheophyta</taxon>
        <taxon>Spermatophyta</taxon>
        <taxon>Magnoliopsida</taxon>
        <taxon>eudicotyledons</taxon>
        <taxon>Gunneridae</taxon>
        <taxon>Pentapetalae</taxon>
        <taxon>rosids</taxon>
        <taxon>malvids</taxon>
        <taxon>Malvales</taxon>
        <taxon>Malvaceae</taxon>
        <taxon>Malvoideae</taxon>
        <taxon>Hibiscus</taxon>
    </lineage>
</organism>
<accession>A0A6A3BEJ2</accession>
<dbReference type="Pfam" id="PF25573">
    <property type="entry name" value="TPR_PSMD3_N"/>
    <property type="match status" value="1"/>
</dbReference>
<dbReference type="Pfam" id="PF02902">
    <property type="entry name" value="Peptidase_C48"/>
    <property type="match status" value="1"/>
</dbReference>
<evidence type="ECO:0000256" key="1">
    <source>
        <dbReference type="ARBA" id="ARBA00005234"/>
    </source>
</evidence>
<dbReference type="GO" id="GO:0006511">
    <property type="term" value="P:ubiquitin-dependent protein catabolic process"/>
    <property type="evidence" value="ECO:0007669"/>
    <property type="project" value="TreeGrafter"/>
</dbReference>
<dbReference type="Gene3D" id="3.40.395.10">
    <property type="entry name" value="Adenoviral Proteinase, Chain A"/>
    <property type="match status" value="1"/>
</dbReference>
<gene>
    <name evidence="6" type="ORF">F3Y22_tig00110209pilonHSYRG00131</name>
</gene>
<dbReference type="GO" id="GO:0008234">
    <property type="term" value="F:cysteine-type peptidase activity"/>
    <property type="evidence" value="ECO:0007669"/>
    <property type="project" value="InterPro"/>
</dbReference>
<protein>
    <submittedName>
        <fullName evidence="6">26S proteasome non-ATPase regulatory subunit 3</fullName>
    </submittedName>
</protein>
<keyword evidence="2" id="KW-0645">Protease</keyword>
<dbReference type="InterPro" id="IPR003653">
    <property type="entry name" value="Peptidase_C48_C"/>
</dbReference>
<evidence type="ECO:0000256" key="2">
    <source>
        <dbReference type="ARBA" id="ARBA00022670"/>
    </source>
</evidence>
<dbReference type="SUPFAM" id="SSF54001">
    <property type="entry name" value="Cysteine proteinases"/>
    <property type="match status" value="1"/>
</dbReference>
<evidence type="ECO:0000313" key="7">
    <source>
        <dbReference type="Proteomes" id="UP000436088"/>
    </source>
</evidence>
<dbReference type="PANTHER" id="PTHR10758:SF2">
    <property type="entry name" value="26S PROTEASOME NON-ATPASE REGULATORY SUBUNIT 3"/>
    <property type="match status" value="1"/>
</dbReference>
<dbReference type="InterPro" id="IPR038765">
    <property type="entry name" value="Papain-like_cys_pep_sf"/>
</dbReference>
<dbReference type="EMBL" id="VEPZ02000877">
    <property type="protein sequence ID" value="KAE8713472.1"/>
    <property type="molecule type" value="Genomic_DNA"/>
</dbReference>
<keyword evidence="6" id="KW-0647">Proteasome</keyword>
<keyword evidence="3" id="KW-0378">Hydrolase</keyword>
<dbReference type="GO" id="GO:0008541">
    <property type="term" value="C:proteasome regulatory particle, lid subcomplex"/>
    <property type="evidence" value="ECO:0007669"/>
    <property type="project" value="TreeGrafter"/>
</dbReference>